<dbReference type="Pfam" id="PF13302">
    <property type="entry name" value="Acetyltransf_3"/>
    <property type="match status" value="1"/>
</dbReference>
<keyword evidence="2" id="KW-0012">Acyltransferase</keyword>
<name>A0A2G6KBC5_9ACTN</name>
<dbReference type="EMBL" id="PDSL01000044">
    <property type="protein sequence ID" value="PIE32670.1"/>
    <property type="molecule type" value="Genomic_DNA"/>
</dbReference>
<dbReference type="Proteomes" id="UP000230914">
    <property type="component" value="Unassembled WGS sequence"/>
</dbReference>
<protein>
    <recommendedName>
        <fullName evidence="4">N-acetyltransferase domain-containing protein</fullName>
    </recommendedName>
</protein>
<comment type="similarity">
    <text evidence="3">Belongs to the acetyltransferase family. RimJ subfamily.</text>
</comment>
<dbReference type="InterPro" id="IPR000182">
    <property type="entry name" value="GNAT_dom"/>
</dbReference>
<gene>
    <name evidence="5" type="ORF">CSA55_03120</name>
</gene>
<dbReference type="Gene3D" id="3.40.630.30">
    <property type="match status" value="1"/>
</dbReference>
<sequence>MMARSSWFRRTPPLTLYGRRVALRPLGVDDFRAYREVRRRNADWLLPWEPLRSPTLPDPTTDRSAFEHRCSIRHRDIQLDHAYAFGLFVGDRFAGEVNLTQVIRGATQSGTIGYWIDRDLAGHAYVAEGVAVLMAYAFDALNLHRLEICIVPRNHRSRRVVDKLGLRNEGTAQSFLEINGVREDHVRYAITSTEWAERRDDLIDRWIGGSTSA</sequence>
<dbReference type="PANTHER" id="PTHR43792">
    <property type="entry name" value="GNAT FAMILY, PUTATIVE (AFU_ORTHOLOGUE AFUA_3G00765)-RELATED-RELATED"/>
    <property type="match status" value="1"/>
</dbReference>
<evidence type="ECO:0000259" key="4">
    <source>
        <dbReference type="Pfam" id="PF13302"/>
    </source>
</evidence>
<keyword evidence="1" id="KW-0808">Transferase</keyword>
<dbReference type="InterPro" id="IPR051531">
    <property type="entry name" value="N-acetyltransferase"/>
</dbReference>
<organism evidence="5 6">
    <name type="scientific">Ilumatobacter coccineus</name>
    <dbReference type="NCBI Taxonomy" id="467094"/>
    <lineage>
        <taxon>Bacteria</taxon>
        <taxon>Bacillati</taxon>
        <taxon>Actinomycetota</taxon>
        <taxon>Acidimicrobiia</taxon>
        <taxon>Acidimicrobiales</taxon>
        <taxon>Ilumatobacteraceae</taxon>
        <taxon>Ilumatobacter</taxon>
    </lineage>
</organism>
<dbReference type="InterPro" id="IPR016181">
    <property type="entry name" value="Acyl_CoA_acyltransferase"/>
</dbReference>
<accession>A0A2G6KBC5</accession>
<dbReference type="AlphaFoldDB" id="A0A2G6KBC5"/>
<reference evidence="5 6" key="1">
    <citation type="submission" date="2017-10" db="EMBL/GenBank/DDBJ databases">
        <title>Novel microbial diversity and functional potential in the marine mammal oral microbiome.</title>
        <authorList>
            <person name="Dudek N.K."/>
            <person name="Sun C.L."/>
            <person name="Burstein D."/>
            <person name="Kantor R.S."/>
            <person name="Aliaga Goltsman D.S."/>
            <person name="Bik E.M."/>
            <person name="Thomas B.C."/>
            <person name="Banfield J.F."/>
            <person name="Relman D.A."/>
        </authorList>
    </citation>
    <scope>NUCLEOTIDE SEQUENCE [LARGE SCALE GENOMIC DNA]</scope>
    <source>
        <strain evidence="5">DOLJORAL78_61_10</strain>
    </source>
</reference>
<feature type="domain" description="N-acetyltransferase" evidence="4">
    <location>
        <begin position="20"/>
        <end position="167"/>
    </location>
</feature>
<evidence type="ECO:0000313" key="5">
    <source>
        <dbReference type="EMBL" id="PIE32670.1"/>
    </source>
</evidence>
<proteinExistence type="inferred from homology"/>
<evidence type="ECO:0000256" key="3">
    <source>
        <dbReference type="ARBA" id="ARBA00038502"/>
    </source>
</evidence>
<dbReference type="PANTHER" id="PTHR43792:SF8">
    <property type="entry name" value="[RIBOSOMAL PROTEIN US5]-ALANINE N-ACETYLTRANSFERASE"/>
    <property type="match status" value="1"/>
</dbReference>
<evidence type="ECO:0000256" key="2">
    <source>
        <dbReference type="ARBA" id="ARBA00023315"/>
    </source>
</evidence>
<dbReference type="GO" id="GO:0008999">
    <property type="term" value="F:protein-N-terminal-alanine acetyltransferase activity"/>
    <property type="evidence" value="ECO:0007669"/>
    <property type="project" value="TreeGrafter"/>
</dbReference>
<evidence type="ECO:0000313" key="6">
    <source>
        <dbReference type="Proteomes" id="UP000230914"/>
    </source>
</evidence>
<evidence type="ECO:0000256" key="1">
    <source>
        <dbReference type="ARBA" id="ARBA00022679"/>
    </source>
</evidence>
<dbReference type="GO" id="GO:0005737">
    <property type="term" value="C:cytoplasm"/>
    <property type="evidence" value="ECO:0007669"/>
    <property type="project" value="TreeGrafter"/>
</dbReference>
<comment type="caution">
    <text evidence="5">The sequence shown here is derived from an EMBL/GenBank/DDBJ whole genome shotgun (WGS) entry which is preliminary data.</text>
</comment>
<dbReference type="SUPFAM" id="SSF55729">
    <property type="entry name" value="Acyl-CoA N-acyltransferases (Nat)"/>
    <property type="match status" value="1"/>
</dbReference>